<keyword evidence="2" id="KW-0805">Transcription regulation</keyword>
<organism evidence="6 7">
    <name type="scientific">Cohnella faecalis</name>
    <dbReference type="NCBI Taxonomy" id="2315694"/>
    <lineage>
        <taxon>Bacteria</taxon>
        <taxon>Bacillati</taxon>
        <taxon>Bacillota</taxon>
        <taxon>Bacilli</taxon>
        <taxon>Bacillales</taxon>
        <taxon>Paenibacillaceae</taxon>
        <taxon>Cohnella</taxon>
    </lineage>
</organism>
<evidence type="ECO:0000256" key="3">
    <source>
        <dbReference type="ARBA" id="ARBA00023125"/>
    </source>
</evidence>
<dbReference type="GO" id="GO:0003700">
    <property type="term" value="F:DNA-binding transcription factor activity"/>
    <property type="evidence" value="ECO:0007669"/>
    <property type="project" value="InterPro"/>
</dbReference>
<dbReference type="Pfam" id="PF00126">
    <property type="entry name" value="HTH_1"/>
    <property type="match status" value="1"/>
</dbReference>
<keyword evidence="4" id="KW-0804">Transcription</keyword>
<evidence type="ECO:0000256" key="4">
    <source>
        <dbReference type="ARBA" id="ARBA00023163"/>
    </source>
</evidence>
<comment type="similarity">
    <text evidence="1">Belongs to the LysR transcriptional regulatory family.</text>
</comment>
<dbReference type="Gene3D" id="3.40.190.290">
    <property type="match status" value="1"/>
</dbReference>
<dbReference type="GO" id="GO:0000976">
    <property type="term" value="F:transcription cis-regulatory region binding"/>
    <property type="evidence" value="ECO:0007669"/>
    <property type="project" value="TreeGrafter"/>
</dbReference>
<gene>
    <name evidence="6" type="ORF">D3H35_18250</name>
</gene>
<evidence type="ECO:0000259" key="5">
    <source>
        <dbReference type="PROSITE" id="PS50931"/>
    </source>
</evidence>
<dbReference type="InterPro" id="IPR005119">
    <property type="entry name" value="LysR_subst-bd"/>
</dbReference>
<dbReference type="PRINTS" id="PR00039">
    <property type="entry name" value="HTHLYSR"/>
</dbReference>
<evidence type="ECO:0000256" key="1">
    <source>
        <dbReference type="ARBA" id="ARBA00009437"/>
    </source>
</evidence>
<name>A0A398CUF5_9BACL</name>
<dbReference type="RefSeq" id="WP_119150661.1">
    <property type="nucleotide sequence ID" value="NZ_JBHSOV010000059.1"/>
</dbReference>
<feature type="domain" description="HTH lysR-type" evidence="5">
    <location>
        <begin position="1"/>
        <end position="58"/>
    </location>
</feature>
<evidence type="ECO:0000313" key="6">
    <source>
        <dbReference type="EMBL" id="RIE02624.1"/>
    </source>
</evidence>
<dbReference type="Gene3D" id="1.10.10.10">
    <property type="entry name" value="Winged helix-like DNA-binding domain superfamily/Winged helix DNA-binding domain"/>
    <property type="match status" value="1"/>
</dbReference>
<dbReference type="EMBL" id="QXJM01000039">
    <property type="protein sequence ID" value="RIE02624.1"/>
    <property type="molecule type" value="Genomic_DNA"/>
</dbReference>
<comment type="caution">
    <text evidence="6">The sequence shown here is derived from an EMBL/GenBank/DDBJ whole genome shotgun (WGS) entry which is preliminary data.</text>
</comment>
<evidence type="ECO:0000256" key="2">
    <source>
        <dbReference type="ARBA" id="ARBA00023015"/>
    </source>
</evidence>
<dbReference type="OrthoDB" id="9803735at2"/>
<dbReference type="PROSITE" id="PS50931">
    <property type="entry name" value="HTH_LYSR"/>
    <property type="match status" value="1"/>
</dbReference>
<accession>A0A398CUF5</accession>
<protein>
    <submittedName>
        <fullName evidence="6">LysR family transcriptional regulator</fullName>
    </submittedName>
</protein>
<dbReference type="CDD" id="cd05466">
    <property type="entry name" value="PBP2_LTTR_substrate"/>
    <property type="match status" value="1"/>
</dbReference>
<dbReference type="InterPro" id="IPR036390">
    <property type="entry name" value="WH_DNA-bd_sf"/>
</dbReference>
<dbReference type="SUPFAM" id="SSF53850">
    <property type="entry name" value="Periplasmic binding protein-like II"/>
    <property type="match status" value="1"/>
</dbReference>
<reference evidence="6 7" key="1">
    <citation type="submission" date="2018-09" db="EMBL/GenBank/DDBJ databases">
        <title>Cohnella cavernae sp. nov., isolated from a karst cave.</title>
        <authorList>
            <person name="Zhu H."/>
        </authorList>
    </citation>
    <scope>NUCLEOTIDE SEQUENCE [LARGE SCALE GENOMIC DNA]</scope>
    <source>
        <strain evidence="6 7">K2E09-144</strain>
    </source>
</reference>
<dbReference type="Pfam" id="PF03466">
    <property type="entry name" value="LysR_substrate"/>
    <property type="match status" value="1"/>
</dbReference>
<dbReference type="PANTHER" id="PTHR30126:SF40">
    <property type="entry name" value="HTH-TYPE TRANSCRIPTIONAL REGULATOR GLTR"/>
    <property type="match status" value="1"/>
</dbReference>
<dbReference type="SUPFAM" id="SSF46785">
    <property type="entry name" value="Winged helix' DNA-binding domain"/>
    <property type="match status" value="1"/>
</dbReference>
<dbReference type="Proteomes" id="UP000266340">
    <property type="component" value="Unassembled WGS sequence"/>
</dbReference>
<sequence length="295" mass="33235">MDFVFLKSFIEVARCNSFTKAAESLGYVQSSVTSHIQKLETEYGVLLFERYGRTVRLTSAGEQLKETFERILQLYDDSLAVISRQVKGHLDIGTIESLMAFFLPQVFHRFRQTYPQVCLQALPLSETQILHQVKSGDLDLGIVLDRPIKDDDVEAIILREEPLVLVSAPDHPLCGAHHLEVSQLVGQSYVATENGCTYRAAFEGLLGRHGVSYHIHHEFGSLEAIKQCVSYGLGIGLLPRIALERELAEGRLVSLPFRHAEMTVYSQVIHHKKKWFDPAIRHLVDLLKETARSAA</sequence>
<dbReference type="InterPro" id="IPR000847">
    <property type="entry name" value="LysR_HTH_N"/>
</dbReference>
<keyword evidence="3" id="KW-0238">DNA-binding</keyword>
<dbReference type="PANTHER" id="PTHR30126">
    <property type="entry name" value="HTH-TYPE TRANSCRIPTIONAL REGULATOR"/>
    <property type="match status" value="1"/>
</dbReference>
<dbReference type="InterPro" id="IPR036388">
    <property type="entry name" value="WH-like_DNA-bd_sf"/>
</dbReference>
<proteinExistence type="inferred from homology"/>
<evidence type="ECO:0000313" key="7">
    <source>
        <dbReference type="Proteomes" id="UP000266340"/>
    </source>
</evidence>
<keyword evidence="7" id="KW-1185">Reference proteome</keyword>
<dbReference type="AlphaFoldDB" id="A0A398CUF5"/>
<dbReference type="FunFam" id="1.10.10.10:FF:000001">
    <property type="entry name" value="LysR family transcriptional regulator"/>
    <property type="match status" value="1"/>
</dbReference>